<keyword evidence="2" id="KW-1185">Reference proteome</keyword>
<gene>
    <name evidence="1" type="ORF">WN944_026170</name>
</gene>
<accession>A0AAP0QD05</accession>
<evidence type="ECO:0000313" key="2">
    <source>
        <dbReference type="Proteomes" id="UP001428341"/>
    </source>
</evidence>
<sequence>MARASVCVPVCDVNLSSEILLNEPFFVQSILPYTSRRTGLRSMGCMQPLVGSVPGIVG</sequence>
<comment type="caution">
    <text evidence="1">The sequence shown here is derived from an EMBL/GenBank/DDBJ whole genome shotgun (WGS) entry which is preliminary data.</text>
</comment>
<dbReference type="AlphaFoldDB" id="A0AAP0QD05"/>
<dbReference type="EMBL" id="JBCGBO010000024">
    <property type="protein sequence ID" value="KAK9183021.1"/>
    <property type="molecule type" value="Genomic_DNA"/>
</dbReference>
<proteinExistence type="predicted"/>
<protein>
    <submittedName>
        <fullName evidence="1">Uncharacterized protein</fullName>
    </submittedName>
</protein>
<organism evidence="1 2">
    <name type="scientific">Citrus x changshan-huyou</name>
    <dbReference type="NCBI Taxonomy" id="2935761"/>
    <lineage>
        <taxon>Eukaryota</taxon>
        <taxon>Viridiplantae</taxon>
        <taxon>Streptophyta</taxon>
        <taxon>Embryophyta</taxon>
        <taxon>Tracheophyta</taxon>
        <taxon>Spermatophyta</taxon>
        <taxon>Magnoliopsida</taxon>
        <taxon>eudicotyledons</taxon>
        <taxon>Gunneridae</taxon>
        <taxon>Pentapetalae</taxon>
        <taxon>rosids</taxon>
        <taxon>malvids</taxon>
        <taxon>Sapindales</taxon>
        <taxon>Rutaceae</taxon>
        <taxon>Aurantioideae</taxon>
        <taxon>Citrus</taxon>
    </lineage>
</organism>
<evidence type="ECO:0000313" key="1">
    <source>
        <dbReference type="EMBL" id="KAK9183021.1"/>
    </source>
</evidence>
<name>A0AAP0QD05_9ROSI</name>
<dbReference type="Proteomes" id="UP001428341">
    <property type="component" value="Unassembled WGS sequence"/>
</dbReference>
<reference evidence="1 2" key="1">
    <citation type="submission" date="2024-05" db="EMBL/GenBank/DDBJ databases">
        <title>Haplotype-resolved chromosome-level genome assembly of Huyou (Citrus changshanensis).</title>
        <authorList>
            <person name="Miao C."/>
            <person name="Chen W."/>
            <person name="Wu Y."/>
            <person name="Wang L."/>
            <person name="Zhao S."/>
            <person name="Grierson D."/>
            <person name="Xu C."/>
            <person name="Chen K."/>
        </authorList>
    </citation>
    <scope>NUCLEOTIDE SEQUENCE [LARGE SCALE GENOMIC DNA]</scope>
    <source>
        <strain evidence="1">01-14</strain>
        <tissue evidence="1">Leaf</tissue>
    </source>
</reference>